<organism evidence="2 3">
    <name type="scientific">Trypanosoma theileri</name>
    <dbReference type="NCBI Taxonomy" id="67003"/>
    <lineage>
        <taxon>Eukaryota</taxon>
        <taxon>Discoba</taxon>
        <taxon>Euglenozoa</taxon>
        <taxon>Kinetoplastea</taxon>
        <taxon>Metakinetoplastina</taxon>
        <taxon>Trypanosomatida</taxon>
        <taxon>Trypanosomatidae</taxon>
        <taxon>Trypanosoma</taxon>
    </lineage>
</organism>
<sequence>ETERDDALQKLQATAKELEGLHSAQQKAEEERARIAPLSTHSKSPQHRTGSGFSQRGSASHDPAQAPVYSITAQEYESVVAEKKKAEEQLDDALQKLQATAKELEGLHSAQQKAEEERARIAPLSTHSKGPQHRTGS</sequence>
<dbReference type="AlphaFoldDB" id="A0A1X0NXV4"/>
<dbReference type="Proteomes" id="UP000192257">
    <property type="component" value="Unassembled WGS sequence"/>
</dbReference>
<keyword evidence="3" id="KW-1185">Reference proteome</keyword>
<accession>A0A1X0NXV4</accession>
<gene>
    <name evidence="2" type="ORF">TM35_000123110</name>
</gene>
<dbReference type="GeneID" id="39985066"/>
<name>A0A1X0NXV4_9TRYP</name>
<feature type="region of interest" description="Disordered" evidence="1">
    <location>
        <begin position="104"/>
        <end position="137"/>
    </location>
</feature>
<reference evidence="2 3" key="1">
    <citation type="submission" date="2017-03" db="EMBL/GenBank/DDBJ databases">
        <title>An alternative strategy for trypanosome survival in the mammalian bloodstream revealed through genome and transcriptome analysis of the ubiquitous bovine parasite Trypanosoma (Megatrypanum) theileri.</title>
        <authorList>
            <person name="Kelly S."/>
            <person name="Ivens A."/>
            <person name="Mott A."/>
            <person name="O'Neill E."/>
            <person name="Emms D."/>
            <person name="Macleod O."/>
            <person name="Voorheis P."/>
            <person name="Matthews J."/>
            <person name="Matthews K."/>
            <person name="Carrington M."/>
        </authorList>
    </citation>
    <scope>NUCLEOTIDE SEQUENCE [LARGE SCALE GENOMIC DNA]</scope>
    <source>
        <strain evidence="2">Edinburgh</strain>
    </source>
</reference>
<feature type="non-terminal residue" evidence="2">
    <location>
        <position position="137"/>
    </location>
</feature>
<feature type="compositionally biased region" description="Polar residues" evidence="1">
    <location>
        <begin position="39"/>
        <end position="58"/>
    </location>
</feature>
<proteinExistence type="predicted"/>
<dbReference type="EMBL" id="NBCO01000012">
    <property type="protein sequence ID" value="ORC89536.1"/>
    <property type="molecule type" value="Genomic_DNA"/>
</dbReference>
<evidence type="ECO:0000313" key="2">
    <source>
        <dbReference type="EMBL" id="ORC89536.1"/>
    </source>
</evidence>
<evidence type="ECO:0000313" key="3">
    <source>
        <dbReference type="Proteomes" id="UP000192257"/>
    </source>
</evidence>
<dbReference type="VEuPathDB" id="TriTrypDB:TM35_000123110"/>
<dbReference type="RefSeq" id="XP_028883602.1">
    <property type="nucleotide sequence ID" value="XM_029025286.1"/>
</dbReference>
<feature type="non-terminal residue" evidence="2">
    <location>
        <position position="1"/>
    </location>
</feature>
<protein>
    <submittedName>
        <fullName evidence="2">Uncharacterized protein</fullName>
    </submittedName>
</protein>
<feature type="region of interest" description="Disordered" evidence="1">
    <location>
        <begin position="15"/>
        <end position="64"/>
    </location>
</feature>
<comment type="caution">
    <text evidence="2">The sequence shown here is derived from an EMBL/GenBank/DDBJ whole genome shotgun (WGS) entry which is preliminary data.</text>
</comment>
<evidence type="ECO:0000256" key="1">
    <source>
        <dbReference type="SAM" id="MobiDB-lite"/>
    </source>
</evidence>